<dbReference type="Proteomes" id="UP000051276">
    <property type="component" value="Unassembled WGS sequence"/>
</dbReference>
<evidence type="ECO:0000313" key="8">
    <source>
        <dbReference type="Proteomes" id="UP000051276"/>
    </source>
</evidence>
<organism evidence="6 9">
    <name type="scientific">endosymbiont of Ridgeia piscesae</name>
    <dbReference type="NCBI Taxonomy" id="54398"/>
    <lineage>
        <taxon>Bacteria</taxon>
        <taxon>Pseudomonadati</taxon>
        <taxon>Pseudomonadota</taxon>
        <taxon>Gammaproteobacteria</taxon>
        <taxon>sulfur-oxidizing symbionts</taxon>
    </lineage>
</organism>
<keyword evidence="9" id="KW-1185">Reference proteome</keyword>
<dbReference type="InterPro" id="IPR036390">
    <property type="entry name" value="WH_DNA-bd_sf"/>
</dbReference>
<protein>
    <submittedName>
        <fullName evidence="7">CRP/FNR family transcriptional regulator, anaerobic regulatory protein</fullName>
    </submittedName>
</protein>
<evidence type="ECO:0000256" key="2">
    <source>
        <dbReference type="ARBA" id="ARBA00023125"/>
    </source>
</evidence>
<evidence type="ECO:0000256" key="4">
    <source>
        <dbReference type="SAM" id="MobiDB-lite"/>
    </source>
</evidence>
<sequence>MEKNITTSEGGGDGQAASPQGQAAKHQSELDCSKCEARHRCLGEGLSEEQLLGLRKITRTLGPFQPGEAIFRVEGKFKSLFVIQSGAAKIETASFEGAKLVDGFFFRDDLVGLESIGAQQYGHDAIALERTLVCELPFNQLESLCSFVPRLQRKLLIILGQKIRYTNETIVHGRYVSGEKRLLFFLQMLCEKKIIKKNDNTGSVDLPMSKGDIASYLGLRPESLSRVLTKLQSDGIIRNHTKKIEFLDIKAILQQVCR</sequence>
<reference evidence="8 9" key="1">
    <citation type="submission" date="2015-11" db="EMBL/GenBank/DDBJ databases">
        <title>The genome of Candidatus Endoriftia persephone in Ridgeia piscesae and population structure of the North Eastern Pacific vestimentiferan symbionts.</title>
        <authorList>
            <person name="Perez M."/>
            <person name="Juniper K.S."/>
        </authorList>
    </citation>
    <scope>NUCLEOTIDE SEQUENCE [LARGE SCALE GENOMIC DNA]</scope>
    <source>
        <strain evidence="7">Ind10</strain>
        <strain evidence="6">Ind11</strain>
    </source>
</reference>
<accession>A0A0T5YYE5</accession>
<dbReference type="STRING" id="54398.Ga0074115_12228"/>
<dbReference type="PRINTS" id="PR00034">
    <property type="entry name" value="HTHCRP"/>
</dbReference>
<dbReference type="Pfam" id="PF13545">
    <property type="entry name" value="HTH_Crp_2"/>
    <property type="match status" value="1"/>
</dbReference>
<dbReference type="Proteomes" id="UP000051634">
    <property type="component" value="Unassembled WGS sequence"/>
</dbReference>
<dbReference type="RefSeq" id="WP_057956158.1">
    <property type="nucleotide sequence ID" value="NZ_KQ556910.1"/>
</dbReference>
<dbReference type="InterPro" id="IPR018490">
    <property type="entry name" value="cNMP-bd_dom_sf"/>
</dbReference>
<feature type="region of interest" description="Disordered" evidence="4">
    <location>
        <begin position="1"/>
        <end position="25"/>
    </location>
</feature>
<name>A0A0T5YYE5_9GAMM</name>
<dbReference type="CDD" id="cd00038">
    <property type="entry name" value="CAP_ED"/>
    <property type="match status" value="1"/>
</dbReference>
<dbReference type="Pfam" id="PF00027">
    <property type="entry name" value="cNMP_binding"/>
    <property type="match status" value="1"/>
</dbReference>
<evidence type="ECO:0000259" key="5">
    <source>
        <dbReference type="PROSITE" id="PS51063"/>
    </source>
</evidence>
<evidence type="ECO:0000256" key="3">
    <source>
        <dbReference type="ARBA" id="ARBA00023163"/>
    </source>
</evidence>
<dbReference type="GO" id="GO:0005829">
    <property type="term" value="C:cytosol"/>
    <property type="evidence" value="ECO:0007669"/>
    <property type="project" value="TreeGrafter"/>
</dbReference>
<gene>
    <name evidence="6" type="ORF">Ga0074115_12228</name>
    <name evidence="7" type="ORF">Ga0076813_11943</name>
</gene>
<dbReference type="EMBL" id="LMXI01000500">
    <property type="protein sequence ID" value="KRT57643.1"/>
    <property type="molecule type" value="Genomic_DNA"/>
</dbReference>
<dbReference type="AlphaFoldDB" id="A0A0T5YYE5"/>
<dbReference type="GO" id="GO:0003677">
    <property type="term" value="F:DNA binding"/>
    <property type="evidence" value="ECO:0007669"/>
    <property type="project" value="UniProtKB-KW"/>
</dbReference>
<keyword evidence="1" id="KW-0805">Transcription regulation</keyword>
<dbReference type="PANTHER" id="PTHR24567">
    <property type="entry name" value="CRP FAMILY TRANSCRIPTIONAL REGULATORY PROTEIN"/>
    <property type="match status" value="1"/>
</dbReference>
<evidence type="ECO:0000313" key="7">
    <source>
        <dbReference type="EMBL" id="KRT57643.1"/>
    </source>
</evidence>
<dbReference type="SUPFAM" id="SSF51206">
    <property type="entry name" value="cAMP-binding domain-like"/>
    <property type="match status" value="1"/>
</dbReference>
<comment type="caution">
    <text evidence="6">The sequence shown here is derived from an EMBL/GenBank/DDBJ whole genome shotgun (WGS) entry which is preliminary data.</text>
</comment>
<dbReference type="GO" id="GO:0003700">
    <property type="term" value="F:DNA-binding transcription factor activity"/>
    <property type="evidence" value="ECO:0007669"/>
    <property type="project" value="TreeGrafter"/>
</dbReference>
<dbReference type="InterPro" id="IPR036388">
    <property type="entry name" value="WH-like_DNA-bd_sf"/>
</dbReference>
<evidence type="ECO:0000256" key="1">
    <source>
        <dbReference type="ARBA" id="ARBA00023015"/>
    </source>
</evidence>
<evidence type="ECO:0000313" key="9">
    <source>
        <dbReference type="Proteomes" id="UP000051634"/>
    </source>
</evidence>
<feature type="domain" description="HTH crp-type" evidence="5">
    <location>
        <begin position="176"/>
        <end position="250"/>
    </location>
</feature>
<dbReference type="OrthoDB" id="7643467at2"/>
<dbReference type="PANTHER" id="PTHR24567:SF75">
    <property type="entry name" value="FUMARATE AND NITRATE REDUCTION REGULATORY PROTEIN"/>
    <property type="match status" value="1"/>
</dbReference>
<dbReference type="Gene3D" id="2.60.120.10">
    <property type="entry name" value="Jelly Rolls"/>
    <property type="match status" value="1"/>
</dbReference>
<dbReference type="SMART" id="SM00419">
    <property type="entry name" value="HTH_CRP"/>
    <property type="match status" value="1"/>
</dbReference>
<dbReference type="EMBL" id="LDXT01000075">
    <property type="protein sequence ID" value="KRT55668.1"/>
    <property type="molecule type" value="Genomic_DNA"/>
</dbReference>
<dbReference type="SUPFAM" id="SSF46785">
    <property type="entry name" value="Winged helix' DNA-binding domain"/>
    <property type="match status" value="1"/>
</dbReference>
<dbReference type="PROSITE" id="PS51063">
    <property type="entry name" value="HTH_CRP_2"/>
    <property type="match status" value="1"/>
</dbReference>
<dbReference type="Gene3D" id="1.10.10.10">
    <property type="entry name" value="Winged helix-like DNA-binding domain superfamily/Winged helix DNA-binding domain"/>
    <property type="match status" value="1"/>
</dbReference>
<dbReference type="InterPro" id="IPR050397">
    <property type="entry name" value="Env_Response_Regulators"/>
</dbReference>
<keyword evidence="2" id="KW-0238">DNA-binding</keyword>
<proteinExistence type="predicted"/>
<dbReference type="InterPro" id="IPR012318">
    <property type="entry name" value="HTH_CRP"/>
</dbReference>
<keyword evidence="3" id="KW-0804">Transcription</keyword>
<evidence type="ECO:0000313" key="6">
    <source>
        <dbReference type="EMBL" id="KRT55668.1"/>
    </source>
</evidence>
<dbReference type="InterPro" id="IPR014710">
    <property type="entry name" value="RmlC-like_jellyroll"/>
</dbReference>
<dbReference type="InterPro" id="IPR000595">
    <property type="entry name" value="cNMP-bd_dom"/>
</dbReference>